<keyword evidence="2" id="KW-0614">Plasmid</keyword>
<dbReference type="NCBIfam" id="NF033720">
    <property type="entry name" value="DbpB"/>
    <property type="match status" value="1"/>
</dbReference>
<dbReference type="Pfam" id="PF02352">
    <property type="entry name" value="Decorin_bind"/>
    <property type="match status" value="1"/>
</dbReference>
<keyword evidence="3" id="KW-1185">Reference proteome</keyword>
<dbReference type="InterPro" id="IPR038353">
    <property type="entry name" value="Decorin-db_sf"/>
</dbReference>
<dbReference type="EMBL" id="CP132460">
    <property type="protein sequence ID" value="WNY66354.1"/>
    <property type="molecule type" value="Genomic_DNA"/>
</dbReference>
<dbReference type="Gene3D" id="1.20.1420.40">
    <property type="entry name" value="Decorin-binding protein"/>
    <property type="match status" value="1"/>
</dbReference>
<proteinExistence type="predicted"/>
<accession>A0ABZ0CM35</accession>
<dbReference type="PROSITE" id="PS51257">
    <property type="entry name" value="PROKAR_LIPOPROTEIN"/>
    <property type="match status" value="1"/>
</dbReference>
<organism evidence="2 3">
    <name type="scientific">Borrelia andersonii</name>
    <name type="common">Borreliella andersonii</name>
    <dbReference type="NCBI Taxonomy" id="42109"/>
    <lineage>
        <taxon>Bacteria</taxon>
        <taxon>Pseudomonadati</taxon>
        <taxon>Spirochaetota</taxon>
        <taxon>Spirochaetia</taxon>
        <taxon>Spirochaetales</taxon>
        <taxon>Borreliaceae</taxon>
        <taxon>Borreliella</taxon>
    </lineage>
</organism>
<feature type="region of interest" description="Disordered" evidence="1">
    <location>
        <begin position="166"/>
        <end position="186"/>
    </location>
</feature>
<evidence type="ECO:0000313" key="2">
    <source>
        <dbReference type="EMBL" id="WNY66354.1"/>
    </source>
</evidence>
<dbReference type="RefSeq" id="WP_316255712.1">
    <property type="nucleotide sequence ID" value="NZ_CP132460.1"/>
</dbReference>
<dbReference type="InterPro" id="IPR003332">
    <property type="entry name" value="Decorin-bd"/>
</dbReference>
<evidence type="ECO:0000313" key="3">
    <source>
        <dbReference type="Proteomes" id="UP001305787"/>
    </source>
</evidence>
<sequence length="186" mass="20260">MNIKKLNSIAATLLFGLLVACNIGLIEKTNTALESFSKDLKNKISKIKKEAAVKGVLFEAFTDSKTGSKVTSGGMALREAKVQAIGETGKFLKAIEEEALKLKETGNSAQFLAMFDLMLEVIESLEEVGITGLKARALEEAKSNPITTAERLLEVKAQMENQLEAVKVKQNIESGDKKNNKSKKKK</sequence>
<dbReference type="InterPro" id="IPR053514">
    <property type="entry name" value="Decorin-Binding"/>
</dbReference>
<gene>
    <name evidence="2" type="primary">dbpB</name>
    <name evidence="2" type="ORF">QIA45_04560</name>
</gene>
<name>A0ABZ0CM35_BORAD</name>
<geneLocation type="plasmid" evidence="2 3">
    <name>lp54</name>
</geneLocation>
<evidence type="ECO:0000256" key="1">
    <source>
        <dbReference type="SAM" id="MobiDB-lite"/>
    </source>
</evidence>
<protein>
    <submittedName>
        <fullName evidence="2">Decorin-binding protein DbpB</fullName>
    </submittedName>
</protein>
<dbReference type="Proteomes" id="UP001305787">
    <property type="component" value="Plasmid lp54"/>
</dbReference>
<reference evidence="2" key="1">
    <citation type="submission" date="2023-07" db="EMBL/GenBank/DDBJ databases">
        <title>Genome sequencing of multiple Borrelia sensu lato isolates.</title>
        <authorList>
            <person name="Mongodin E.F."/>
            <person name="Rudenko N."/>
            <person name="Fraser C.M."/>
            <person name="Schutzer S."/>
            <person name="Luft B."/>
            <person name="Morgan R."/>
            <person name="Chastens S."/>
            <person name="Qiu W."/>
        </authorList>
    </citation>
    <scope>NUCLEOTIDE SEQUENCE [LARGE SCALE GENOMIC DNA]</scope>
    <source>
        <strain evidence="2">21038</strain>
    </source>
</reference>